<keyword evidence="2" id="KW-1185">Reference proteome</keyword>
<organism evidence="1 2">
    <name type="scientific">Portunus trituberculatus</name>
    <name type="common">Swimming crab</name>
    <name type="synonym">Neptunus trituberculatus</name>
    <dbReference type="NCBI Taxonomy" id="210409"/>
    <lineage>
        <taxon>Eukaryota</taxon>
        <taxon>Metazoa</taxon>
        <taxon>Ecdysozoa</taxon>
        <taxon>Arthropoda</taxon>
        <taxon>Crustacea</taxon>
        <taxon>Multicrustacea</taxon>
        <taxon>Malacostraca</taxon>
        <taxon>Eumalacostraca</taxon>
        <taxon>Eucarida</taxon>
        <taxon>Decapoda</taxon>
        <taxon>Pleocyemata</taxon>
        <taxon>Brachyura</taxon>
        <taxon>Eubrachyura</taxon>
        <taxon>Portunoidea</taxon>
        <taxon>Portunidae</taxon>
        <taxon>Portuninae</taxon>
        <taxon>Portunus</taxon>
    </lineage>
</organism>
<dbReference type="AlphaFoldDB" id="A0A5B7CXR5"/>
<dbReference type="EMBL" id="VSRR010000356">
    <property type="protein sequence ID" value="MPC14512.1"/>
    <property type="molecule type" value="Genomic_DNA"/>
</dbReference>
<gene>
    <name evidence="1" type="ORF">E2C01_007279</name>
</gene>
<evidence type="ECO:0000313" key="1">
    <source>
        <dbReference type="EMBL" id="MPC14512.1"/>
    </source>
</evidence>
<proteinExistence type="predicted"/>
<accession>A0A5B7CXR5</accession>
<sequence length="105" mass="10936">MLVEGRREGGLGVNTHPHNINLASLVEVGVGERVKHIIGRLLLDLLLDGDAPEGRQLEGQVLVAAGVVVDSLHLYGIVIPPLLCLLVEELGEGVMAGGTDAQCGV</sequence>
<protein>
    <submittedName>
        <fullName evidence="1">Uncharacterized protein</fullName>
    </submittedName>
</protein>
<evidence type="ECO:0000313" key="2">
    <source>
        <dbReference type="Proteomes" id="UP000324222"/>
    </source>
</evidence>
<name>A0A5B7CXR5_PORTR</name>
<comment type="caution">
    <text evidence="1">The sequence shown here is derived from an EMBL/GenBank/DDBJ whole genome shotgun (WGS) entry which is preliminary data.</text>
</comment>
<dbReference type="Proteomes" id="UP000324222">
    <property type="component" value="Unassembled WGS sequence"/>
</dbReference>
<reference evidence="1 2" key="1">
    <citation type="submission" date="2019-05" db="EMBL/GenBank/DDBJ databases">
        <title>Another draft genome of Portunus trituberculatus and its Hox gene families provides insights of decapod evolution.</title>
        <authorList>
            <person name="Jeong J.-H."/>
            <person name="Song I."/>
            <person name="Kim S."/>
            <person name="Choi T."/>
            <person name="Kim D."/>
            <person name="Ryu S."/>
            <person name="Kim W."/>
        </authorList>
    </citation>
    <scope>NUCLEOTIDE SEQUENCE [LARGE SCALE GENOMIC DNA]</scope>
    <source>
        <tissue evidence="1">Muscle</tissue>
    </source>
</reference>